<dbReference type="PROSITE" id="PS50994">
    <property type="entry name" value="INTEGRASE"/>
    <property type="match status" value="1"/>
</dbReference>
<keyword evidence="4" id="KW-1185">Reference proteome</keyword>
<dbReference type="PANTHER" id="PTHR35004">
    <property type="entry name" value="TRANSPOSASE RV3428C-RELATED"/>
    <property type="match status" value="1"/>
</dbReference>
<dbReference type="EMBL" id="BLKU01000005">
    <property type="protein sequence ID" value="GFG66353.1"/>
    <property type="molecule type" value="Genomic_DNA"/>
</dbReference>
<name>A0ABQ1BRJ4_9MYCO</name>
<feature type="region of interest" description="Disordered" evidence="1">
    <location>
        <begin position="316"/>
        <end position="355"/>
    </location>
</feature>
<feature type="domain" description="Integrase catalytic" evidence="2">
    <location>
        <begin position="125"/>
        <end position="257"/>
    </location>
</feature>
<evidence type="ECO:0000313" key="4">
    <source>
        <dbReference type="Proteomes" id="UP000465306"/>
    </source>
</evidence>
<comment type="caution">
    <text evidence="3">The sequence shown here is derived from an EMBL/GenBank/DDBJ whole genome shotgun (WGS) entry which is preliminary data.</text>
</comment>
<dbReference type="Proteomes" id="UP000465306">
    <property type="component" value="Unassembled WGS sequence"/>
</dbReference>
<feature type="compositionally biased region" description="Polar residues" evidence="1">
    <location>
        <begin position="316"/>
        <end position="328"/>
    </location>
</feature>
<dbReference type="InterPro" id="IPR036397">
    <property type="entry name" value="RNaseH_sf"/>
</dbReference>
<dbReference type="InterPro" id="IPR012337">
    <property type="entry name" value="RNaseH-like_sf"/>
</dbReference>
<gene>
    <name evidence="3" type="ORF">MKUB_38430</name>
</gene>
<protein>
    <recommendedName>
        <fullName evidence="2">Integrase catalytic domain-containing protein</fullName>
    </recommendedName>
</protein>
<sequence>MAAGLGLREVARLSGTDRKTVRRYVDRARACGLDRDGGDSQLTDELLAAVIAEVRPHRPTGKSLAWETIAAEHEQIKAWLKDGLTLTKIHTLLGRRGVVVSYRTLHRYATTELGFGRRQATVPVADCEPGAEVQVDFGRLGLLIDAGDGRRRVVHGLIFTAVYSRHMFVWPTYRQTLNDVIAGFEAAWVFFGGVFAVVIPDNMKAIVTTAHATEPRLNDAFREYAQARGFAVDPTRVRSPKDKPRVERMVQYVRSNFYAGEHFRDLGIAGNGRGCGVRRPPGCGFMAPPGCARPRCSPPRNSLRWDRCLRMCSTSRSGPIPRSPQTGMCRSPKRSTACPASWSASGSRPARMRTR</sequence>
<reference evidence="3 4" key="1">
    <citation type="journal article" date="2019" name="Emerg. Microbes Infect.">
        <title>Comprehensive subspecies identification of 175 nontuberculous mycobacteria species based on 7547 genomic profiles.</title>
        <authorList>
            <person name="Matsumoto Y."/>
            <person name="Kinjo T."/>
            <person name="Motooka D."/>
            <person name="Nabeya D."/>
            <person name="Jung N."/>
            <person name="Uechi K."/>
            <person name="Horii T."/>
            <person name="Iida T."/>
            <person name="Fujita J."/>
            <person name="Nakamura S."/>
        </authorList>
    </citation>
    <scope>NUCLEOTIDE SEQUENCE [LARGE SCALE GENOMIC DNA]</scope>
    <source>
        <strain evidence="3 4">JCM 13573</strain>
    </source>
</reference>
<proteinExistence type="predicted"/>
<dbReference type="SUPFAM" id="SSF53098">
    <property type="entry name" value="Ribonuclease H-like"/>
    <property type="match status" value="1"/>
</dbReference>
<dbReference type="InterPro" id="IPR001584">
    <property type="entry name" value="Integrase_cat-core"/>
</dbReference>
<evidence type="ECO:0000259" key="2">
    <source>
        <dbReference type="PROSITE" id="PS50994"/>
    </source>
</evidence>
<dbReference type="Gene3D" id="3.30.420.10">
    <property type="entry name" value="Ribonuclease H-like superfamily/Ribonuclease H"/>
    <property type="match status" value="1"/>
</dbReference>
<organism evidence="3 4">
    <name type="scientific">Mycobacterium kubicae</name>
    <dbReference type="NCBI Taxonomy" id="120959"/>
    <lineage>
        <taxon>Bacteria</taxon>
        <taxon>Bacillati</taxon>
        <taxon>Actinomycetota</taxon>
        <taxon>Actinomycetes</taxon>
        <taxon>Mycobacteriales</taxon>
        <taxon>Mycobacteriaceae</taxon>
        <taxon>Mycobacterium</taxon>
        <taxon>Mycobacterium simiae complex</taxon>
    </lineage>
</organism>
<dbReference type="NCBIfam" id="NF033546">
    <property type="entry name" value="transpos_IS21"/>
    <property type="match status" value="1"/>
</dbReference>
<dbReference type="PANTHER" id="PTHR35004:SF8">
    <property type="entry name" value="TRANSPOSASE RV3428C-RELATED"/>
    <property type="match status" value="1"/>
</dbReference>
<accession>A0ABQ1BRJ4</accession>
<evidence type="ECO:0000313" key="3">
    <source>
        <dbReference type="EMBL" id="GFG66353.1"/>
    </source>
</evidence>
<evidence type="ECO:0000256" key="1">
    <source>
        <dbReference type="SAM" id="MobiDB-lite"/>
    </source>
</evidence>